<dbReference type="SMART" id="SM00982">
    <property type="entry name" value="TRCF"/>
    <property type="match status" value="1"/>
</dbReference>
<evidence type="ECO:0000259" key="15">
    <source>
        <dbReference type="PROSITE" id="PS51194"/>
    </source>
</evidence>
<evidence type="ECO:0000256" key="3">
    <source>
        <dbReference type="ARBA" id="ARBA00022741"/>
    </source>
</evidence>
<dbReference type="InterPro" id="IPR004576">
    <property type="entry name" value="Mfd"/>
</dbReference>
<evidence type="ECO:0000256" key="9">
    <source>
        <dbReference type="ARBA" id="ARBA00023204"/>
    </source>
</evidence>
<evidence type="ECO:0000256" key="13">
    <source>
        <dbReference type="HAMAP-Rule" id="MF_00969"/>
    </source>
</evidence>
<keyword evidence="4 13" id="KW-0227">DNA damage</keyword>
<evidence type="ECO:0000256" key="8">
    <source>
        <dbReference type="ARBA" id="ARBA00023125"/>
    </source>
</evidence>
<dbReference type="InterPro" id="IPR005118">
    <property type="entry name" value="TRCF_C"/>
</dbReference>
<keyword evidence="5 13" id="KW-0378">Hydrolase</keyword>
<accession>A0A0R1GVD4</accession>
<name>A0A0R1GVD4_9LACO</name>
<reference evidence="16 17" key="1">
    <citation type="journal article" date="2015" name="Genome Announc.">
        <title>Expanding the biotechnology potential of lactobacilli through comparative genomics of 213 strains and associated genera.</title>
        <authorList>
            <person name="Sun Z."/>
            <person name="Harris H.M."/>
            <person name="McCann A."/>
            <person name="Guo C."/>
            <person name="Argimon S."/>
            <person name="Zhang W."/>
            <person name="Yang X."/>
            <person name="Jeffery I.B."/>
            <person name="Cooney J.C."/>
            <person name="Kagawa T.F."/>
            <person name="Liu W."/>
            <person name="Song Y."/>
            <person name="Salvetti E."/>
            <person name="Wrobel A."/>
            <person name="Rasinkangas P."/>
            <person name="Parkhill J."/>
            <person name="Rea M.C."/>
            <person name="O'Sullivan O."/>
            <person name="Ritari J."/>
            <person name="Douillard F.P."/>
            <person name="Paul Ross R."/>
            <person name="Yang R."/>
            <person name="Briner A.E."/>
            <person name="Felis G.E."/>
            <person name="de Vos W.M."/>
            <person name="Barrangou R."/>
            <person name="Klaenhammer T.R."/>
            <person name="Caufield P.W."/>
            <person name="Cui Y."/>
            <person name="Zhang H."/>
            <person name="O'Toole P.W."/>
        </authorList>
    </citation>
    <scope>NUCLEOTIDE SEQUENCE [LARGE SCALE GENOMIC DNA]</scope>
    <source>
        <strain evidence="16 17">DSM 20534</strain>
    </source>
</reference>
<dbReference type="Pfam" id="PF17757">
    <property type="entry name" value="UvrB_inter"/>
    <property type="match status" value="1"/>
</dbReference>
<dbReference type="Gene3D" id="2.40.10.170">
    <property type="match status" value="1"/>
</dbReference>
<dbReference type="EC" id="3.6.4.-" evidence="13"/>
<dbReference type="SMART" id="SM01058">
    <property type="entry name" value="CarD_TRCF"/>
    <property type="match status" value="1"/>
</dbReference>
<dbReference type="CDD" id="cd17991">
    <property type="entry name" value="DEXHc_TRCF"/>
    <property type="match status" value="1"/>
</dbReference>
<sequence>MQLLDLVLQNRELKKFIEAVPTKGRSLLTGVNPNAVSLVLELLLYQIKQPIIYVAESEARAQELTEQLAGILQDNESYTFPVDPLLATQGAFSSPDELAERILALDFLGSKRSGVVVTTAQALQYQLSQPQDFLTNKIDFQLGREYDIQQLNEWFVYAGFTKDKLVARPGEFAIRGDILDIYPLNREKPLRLEFFGDELDSIKEFDLATQRSDQSLDNFTVLPALDRVYDRQRLPEVADQIEGAIKQNQGKLDVSELDELLQNYAPTLAALREKQLPEHAQLLLQFLLPRPASILDYLSQDGLVIFDDWNNLLKDVKESDTENQTFIDDEVKGLRLAPRLQNQFEFGAVVKASKQSKIYLSLFQKGMGSLKLDQMLNLETRQVEQFFSQMPLIKAEITKYQKQKQTVVLQADSNKRALAINQTLVEFGVDVRQQQKKNEVTPGEVQIAVGSFMNGFSLPDVNLVYLTERELFNQRQKKQKRMPTLENAQRIRNYTELKPGDFVVHVNHGIGRFEGIKTLTVDGNKRDYITITYQKHDQLFVPAEQLALVQKYTASEGKLPKINKLGGSEWAKTKRSVATKIEDIADDLVDLYAKRESERGFAFSQDNEMQRQFEESFPYPETPDQLRSIAEIKADMERPRPMDRLLVGDVGFGKTEVALRAAFKAAQDGKQTAFLVPTTILAQQHYETMQERFRDFPVNIAILSRFQSKAQVKETIYKLERGLIDVVVGTHRILSKDVKFKDLGLLIVDEEQRFGVKHKERLKELKAQVDVLTLTATPIPRTLHMSMVGVRDLSVIETPPSNRYPIQTYVTEQIPSIVRETILREMARQGQVFYLHNRIDDIENVVFNLEQLVPEARIEYIHGRMNERQLEDILYRFLNQDFDVLVTTTIIETGVDMRNVNTLIVEDADHYGLSQLYQLRGRVGRSSRIAYAYFLYKQNKVLTEVGEKRLTAIKDFTELGSGFKIAMRDLSIRGAGNLLGKQQHGFIDSVGYDLYAQMLDEAIKNRQGKKTAKKTNAEVEFDLEAYIPDNYIDDQRQKIEFYKKIKQVTTNEELEQIEDELIDRFGDYPSAVEHLLLVARIKLAADFAQVHNIRQNKIGINVVFTQKISKELQGENIFKALNDVKLRVKVHLNERGELEVLLITDQNKERQIFAELETFLNQTEEVIGVKNENR</sequence>
<dbReference type="InterPro" id="IPR036101">
    <property type="entry name" value="CarD-like/TRCF_RID_sf"/>
</dbReference>
<comment type="similarity">
    <text evidence="11 13">In the C-terminal section; belongs to the helicase family. RecG subfamily.</text>
</comment>
<evidence type="ECO:0000259" key="14">
    <source>
        <dbReference type="PROSITE" id="PS51192"/>
    </source>
</evidence>
<dbReference type="GO" id="GO:0005524">
    <property type="term" value="F:ATP binding"/>
    <property type="evidence" value="ECO:0007669"/>
    <property type="project" value="UniProtKB-UniRule"/>
</dbReference>
<evidence type="ECO:0000256" key="2">
    <source>
        <dbReference type="ARBA" id="ARBA00022490"/>
    </source>
</evidence>
<dbReference type="GO" id="GO:0003678">
    <property type="term" value="F:DNA helicase activity"/>
    <property type="evidence" value="ECO:0007669"/>
    <property type="project" value="TreeGrafter"/>
</dbReference>
<comment type="subcellular location">
    <subcellularLocation>
        <location evidence="1 13">Cytoplasm</location>
    </subcellularLocation>
</comment>
<keyword evidence="7 13" id="KW-0067">ATP-binding</keyword>
<dbReference type="InterPro" id="IPR001650">
    <property type="entry name" value="Helicase_C-like"/>
</dbReference>
<dbReference type="SMART" id="SM00490">
    <property type="entry name" value="HELICc"/>
    <property type="match status" value="1"/>
</dbReference>
<dbReference type="NCBIfam" id="TIGR00580">
    <property type="entry name" value="mfd"/>
    <property type="match status" value="1"/>
</dbReference>
<dbReference type="Gene3D" id="3.40.50.11180">
    <property type="match status" value="1"/>
</dbReference>
<dbReference type="Pfam" id="PF00270">
    <property type="entry name" value="DEAD"/>
    <property type="match status" value="1"/>
</dbReference>
<dbReference type="PATRIC" id="fig|1423722.3.peg.785"/>
<evidence type="ECO:0000256" key="7">
    <source>
        <dbReference type="ARBA" id="ARBA00022840"/>
    </source>
</evidence>
<keyword evidence="9 13" id="KW-0234">DNA repair</keyword>
<feature type="domain" description="Helicase ATP-binding" evidence="14">
    <location>
        <begin position="635"/>
        <end position="796"/>
    </location>
</feature>
<dbReference type="InterPro" id="IPR011545">
    <property type="entry name" value="DEAD/DEAH_box_helicase_dom"/>
</dbReference>
<dbReference type="Gene3D" id="3.90.1150.50">
    <property type="entry name" value="Transcription-repair-coupling factor, D7 domain"/>
    <property type="match status" value="1"/>
</dbReference>
<dbReference type="InterPro" id="IPR027417">
    <property type="entry name" value="P-loop_NTPase"/>
</dbReference>
<comment type="function">
    <text evidence="13">Couples transcription and DNA repair by recognizing RNA polymerase (RNAP) stalled at DNA lesions. Mediates ATP-dependent release of RNAP and its truncated transcript from the DNA, and recruitment of nucleotide excision repair machinery to the damaged site.</text>
</comment>
<dbReference type="PANTHER" id="PTHR47964:SF1">
    <property type="entry name" value="ATP-DEPENDENT DNA HELICASE HOMOLOG RECG, CHLOROPLASTIC"/>
    <property type="match status" value="1"/>
</dbReference>
<comment type="caution">
    <text evidence="16">The sequence shown here is derived from an EMBL/GenBank/DDBJ whole genome shotgun (WGS) entry which is preliminary data.</text>
</comment>
<evidence type="ECO:0000256" key="1">
    <source>
        <dbReference type="ARBA" id="ARBA00004496"/>
    </source>
</evidence>
<dbReference type="InterPro" id="IPR037235">
    <property type="entry name" value="TRCF-like_C_D7"/>
</dbReference>
<dbReference type="Pfam" id="PF03461">
    <property type="entry name" value="TRCF"/>
    <property type="match status" value="1"/>
</dbReference>
<protein>
    <recommendedName>
        <fullName evidence="12 13">Transcription-repair-coupling factor</fullName>
        <shortName evidence="13">TRCF</shortName>
        <ecNumber evidence="13">3.6.4.-</ecNumber>
    </recommendedName>
</protein>
<keyword evidence="2 13" id="KW-0963">Cytoplasm</keyword>
<dbReference type="InterPro" id="IPR047112">
    <property type="entry name" value="RecG/Mfd"/>
</dbReference>
<evidence type="ECO:0000256" key="11">
    <source>
        <dbReference type="ARBA" id="ARBA00061399"/>
    </source>
</evidence>
<evidence type="ECO:0000256" key="4">
    <source>
        <dbReference type="ARBA" id="ARBA00022763"/>
    </source>
</evidence>
<keyword evidence="3 13" id="KW-0547">Nucleotide-binding</keyword>
<organism evidence="16 17">
    <name type="scientific">Amylolactobacillus amylotrophicus DSM 20534</name>
    <dbReference type="NCBI Taxonomy" id="1423722"/>
    <lineage>
        <taxon>Bacteria</taxon>
        <taxon>Bacillati</taxon>
        <taxon>Bacillota</taxon>
        <taxon>Bacilli</taxon>
        <taxon>Lactobacillales</taxon>
        <taxon>Lactobacillaceae</taxon>
        <taxon>Amylolactobacillus</taxon>
    </lineage>
</organism>
<dbReference type="GO" id="GO:0016787">
    <property type="term" value="F:hydrolase activity"/>
    <property type="evidence" value="ECO:0007669"/>
    <property type="project" value="UniProtKB-KW"/>
</dbReference>
<dbReference type="Gene3D" id="3.40.50.300">
    <property type="entry name" value="P-loop containing nucleotide triphosphate hydrolases"/>
    <property type="match status" value="2"/>
</dbReference>
<dbReference type="Gene3D" id="3.40.50.11140">
    <property type="match status" value="1"/>
</dbReference>
<keyword evidence="6" id="KW-0347">Helicase</keyword>
<dbReference type="GO" id="GO:0000716">
    <property type="term" value="P:transcription-coupled nucleotide-excision repair, DNA damage recognition"/>
    <property type="evidence" value="ECO:0007669"/>
    <property type="project" value="UniProtKB-UniRule"/>
</dbReference>
<evidence type="ECO:0000256" key="5">
    <source>
        <dbReference type="ARBA" id="ARBA00022801"/>
    </source>
</evidence>
<dbReference type="FunFam" id="3.40.50.300:FF:000546">
    <property type="entry name" value="Transcription-repair-coupling factor"/>
    <property type="match status" value="1"/>
</dbReference>
<comment type="similarity">
    <text evidence="10 13">In the N-terminal section; belongs to the UvrB family.</text>
</comment>
<dbReference type="Proteomes" id="UP000050909">
    <property type="component" value="Unassembled WGS sequence"/>
</dbReference>
<dbReference type="GO" id="GO:0005737">
    <property type="term" value="C:cytoplasm"/>
    <property type="evidence" value="ECO:0007669"/>
    <property type="project" value="UniProtKB-SubCell"/>
</dbReference>
<dbReference type="SMART" id="SM00487">
    <property type="entry name" value="DEXDc"/>
    <property type="match status" value="1"/>
</dbReference>
<dbReference type="Gene3D" id="3.30.2060.10">
    <property type="entry name" value="Penicillin-binding protein 1b domain"/>
    <property type="match status" value="1"/>
</dbReference>
<evidence type="ECO:0000256" key="12">
    <source>
        <dbReference type="ARBA" id="ARBA00070128"/>
    </source>
</evidence>
<evidence type="ECO:0000256" key="6">
    <source>
        <dbReference type="ARBA" id="ARBA00022806"/>
    </source>
</evidence>
<evidence type="ECO:0000313" key="16">
    <source>
        <dbReference type="EMBL" id="KRK37999.1"/>
    </source>
</evidence>
<dbReference type="SUPFAM" id="SSF52540">
    <property type="entry name" value="P-loop containing nucleoside triphosphate hydrolases"/>
    <property type="match status" value="4"/>
</dbReference>
<dbReference type="GO" id="GO:0003684">
    <property type="term" value="F:damaged DNA binding"/>
    <property type="evidence" value="ECO:0007669"/>
    <property type="project" value="InterPro"/>
</dbReference>
<dbReference type="RefSeq" id="WP_056946642.1">
    <property type="nucleotide sequence ID" value="NZ_AZCV01000002.1"/>
</dbReference>
<dbReference type="SUPFAM" id="SSF143517">
    <property type="entry name" value="TRCF domain-like"/>
    <property type="match status" value="1"/>
</dbReference>
<keyword evidence="8 13" id="KW-0238">DNA-binding</keyword>
<dbReference type="EMBL" id="AZCV01000002">
    <property type="protein sequence ID" value="KRK37999.1"/>
    <property type="molecule type" value="Genomic_DNA"/>
</dbReference>
<dbReference type="InterPro" id="IPR003711">
    <property type="entry name" value="CarD-like/TRCF_RID"/>
</dbReference>
<proteinExistence type="inferred from homology"/>
<evidence type="ECO:0000256" key="10">
    <source>
        <dbReference type="ARBA" id="ARBA00061104"/>
    </source>
</evidence>
<dbReference type="PROSITE" id="PS51192">
    <property type="entry name" value="HELICASE_ATP_BIND_1"/>
    <property type="match status" value="1"/>
</dbReference>
<dbReference type="Pfam" id="PF02559">
    <property type="entry name" value="CarD_TRCF_RID"/>
    <property type="match status" value="1"/>
</dbReference>
<evidence type="ECO:0000313" key="17">
    <source>
        <dbReference type="Proteomes" id="UP000050909"/>
    </source>
</evidence>
<dbReference type="PROSITE" id="PS51194">
    <property type="entry name" value="HELICASE_CTER"/>
    <property type="match status" value="1"/>
</dbReference>
<dbReference type="PANTHER" id="PTHR47964">
    <property type="entry name" value="ATP-DEPENDENT DNA HELICASE HOMOLOG RECG, CHLOROPLASTIC"/>
    <property type="match status" value="1"/>
</dbReference>
<keyword evidence="17" id="KW-1185">Reference proteome</keyword>
<dbReference type="AlphaFoldDB" id="A0A0R1GVD4"/>
<dbReference type="InterPro" id="IPR014001">
    <property type="entry name" value="Helicase_ATP-bd"/>
</dbReference>
<gene>
    <name evidence="13" type="primary">mfd</name>
    <name evidence="16" type="ORF">FC62_GL000767</name>
</gene>
<dbReference type="InterPro" id="IPR041471">
    <property type="entry name" value="UvrB_inter"/>
</dbReference>
<dbReference type="Pfam" id="PF00271">
    <property type="entry name" value="Helicase_C"/>
    <property type="match status" value="1"/>
</dbReference>
<dbReference type="HAMAP" id="MF_00969">
    <property type="entry name" value="TRCF"/>
    <property type="match status" value="1"/>
</dbReference>
<dbReference type="GO" id="GO:0006355">
    <property type="term" value="P:regulation of DNA-templated transcription"/>
    <property type="evidence" value="ECO:0007669"/>
    <property type="project" value="UniProtKB-UniRule"/>
</dbReference>
<feature type="domain" description="Helicase C-terminal" evidence="15">
    <location>
        <begin position="809"/>
        <end position="971"/>
    </location>
</feature>
<dbReference type="SUPFAM" id="SSF141259">
    <property type="entry name" value="CarD-like"/>
    <property type="match status" value="1"/>
</dbReference>